<feature type="transmembrane region" description="Helical" evidence="6">
    <location>
        <begin position="362"/>
        <end position="381"/>
    </location>
</feature>
<feature type="transmembrane region" description="Helical" evidence="6">
    <location>
        <begin position="252"/>
        <end position="278"/>
    </location>
</feature>
<gene>
    <name evidence="7" type="ORF">HYG87_02000</name>
</gene>
<feature type="transmembrane region" description="Helical" evidence="6">
    <location>
        <begin position="44"/>
        <end position="71"/>
    </location>
</feature>
<feature type="transmembrane region" description="Helical" evidence="6">
    <location>
        <begin position="447"/>
        <end position="465"/>
    </location>
</feature>
<feature type="transmembrane region" description="Helical" evidence="6">
    <location>
        <begin position="215"/>
        <end position="232"/>
    </location>
</feature>
<dbReference type="KEGG" id="meme:HYG87_02000"/>
<sequence>MNDHIKFSSDVFWVGLSQIVIYALAFFTLPALTKSFGSELYGLWSQIVVTVGLLTPILTLHLSTATVRYLASESDKYELSKSFINMLALIFLIILFVVLFSVLFRDFLAVLLFGSAQFSFFILLTFVWAGLETIFTFLLSYFRARGKIKRLSLINILFSILKVSSLVILASMGFSLEFLIMVIIFIELFLVILIFYLIMKDVGFNWPDFKGLRKYLNFSIPQIPSGALLWIIDSSDRYFITAFLGLSQTGIYSASYSIGSLISMFYIPLSFVIFPILSNFWENNDIENVKNYLEYPTKLFLALAVPAAGGLFVLSKPLLLVLTTSEFAVGGLLTFLVALGTIFLGLYQINLYIVYLIEKTKFIPFFIGFSTLFNIVLNIVLIPSIGIMGAAISTIVSYMILALVVMIWAKRRIDYNFDIIFIIKVIISSIFMMFVLNLFYVNSLFSIFLVAVLGFLVYCGFLLLFNPFKKKEKKIIIELIAGFKN</sequence>
<feature type="transmembrane region" description="Helical" evidence="6">
    <location>
        <begin position="12"/>
        <end position="32"/>
    </location>
</feature>
<dbReference type="GeneID" id="64819498"/>
<evidence type="ECO:0000256" key="3">
    <source>
        <dbReference type="ARBA" id="ARBA00022692"/>
    </source>
</evidence>
<keyword evidence="8" id="KW-1185">Reference proteome</keyword>
<feature type="transmembrane region" description="Helical" evidence="6">
    <location>
        <begin position="327"/>
        <end position="355"/>
    </location>
</feature>
<dbReference type="Proteomes" id="UP000681041">
    <property type="component" value="Chromosome"/>
</dbReference>
<dbReference type="Pfam" id="PF01943">
    <property type="entry name" value="Polysacc_synt"/>
    <property type="match status" value="1"/>
</dbReference>
<keyword evidence="4 6" id="KW-1133">Transmembrane helix</keyword>
<accession>A0A8T8K2A9</accession>
<dbReference type="InterPro" id="IPR002797">
    <property type="entry name" value="Polysacc_synth"/>
</dbReference>
<keyword evidence="5 6" id="KW-0472">Membrane</keyword>
<reference evidence="7" key="1">
    <citation type="submission" date="2020-07" db="EMBL/GenBank/DDBJ databases">
        <title>Methanobacterium. sp. MethCan genome.</title>
        <authorList>
            <person name="Postec A."/>
            <person name="Quemeneur M."/>
        </authorList>
    </citation>
    <scope>NUCLEOTIDE SEQUENCE</scope>
    <source>
        <strain evidence="7">MethCAN</strain>
    </source>
</reference>
<evidence type="ECO:0000256" key="2">
    <source>
        <dbReference type="ARBA" id="ARBA00022475"/>
    </source>
</evidence>
<feature type="transmembrane region" description="Helical" evidence="6">
    <location>
        <begin position="151"/>
        <end position="172"/>
    </location>
</feature>
<feature type="transmembrane region" description="Helical" evidence="6">
    <location>
        <begin position="83"/>
        <end position="104"/>
    </location>
</feature>
<feature type="transmembrane region" description="Helical" evidence="6">
    <location>
        <begin position="116"/>
        <end position="139"/>
    </location>
</feature>
<keyword evidence="3 6" id="KW-0812">Transmembrane</keyword>
<feature type="transmembrane region" description="Helical" evidence="6">
    <location>
        <begin position="421"/>
        <end position="441"/>
    </location>
</feature>
<name>A0A8T8K2A9_9EURY</name>
<dbReference type="PANTHER" id="PTHR30250">
    <property type="entry name" value="PST FAMILY PREDICTED COLANIC ACID TRANSPORTER"/>
    <property type="match status" value="1"/>
</dbReference>
<feature type="transmembrane region" description="Helical" evidence="6">
    <location>
        <begin position="387"/>
        <end position="409"/>
    </location>
</feature>
<dbReference type="EMBL" id="CP058560">
    <property type="protein sequence ID" value="QUH22626.1"/>
    <property type="molecule type" value="Genomic_DNA"/>
</dbReference>
<feature type="transmembrane region" description="Helical" evidence="6">
    <location>
        <begin position="178"/>
        <end position="199"/>
    </location>
</feature>
<dbReference type="RefSeq" id="WP_211533570.1">
    <property type="nucleotide sequence ID" value="NZ_CP058560.1"/>
</dbReference>
<evidence type="ECO:0000256" key="1">
    <source>
        <dbReference type="ARBA" id="ARBA00004651"/>
    </source>
</evidence>
<dbReference type="PANTHER" id="PTHR30250:SF11">
    <property type="entry name" value="O-ANTIGEN TRANSPORTER-RELATED"/>
    <property type="match status" value="1"/>
</dbReference>
<evidence type="ECO:0000256" key="6">
    <source>
        <dbReference type="SAM" id="Phobius"/>
    </source>
</evidence>
<dbReference type="AlphaFoldDB" id="A0A8T8K2A9"/>
<dbReference type="OrthoDB" id="112053at2157"/>
<proteinExistence type="predicted"/>
<evidence type="ECO:0000313" key="8">
    <source>
        <dbReference type="Proteomes" id="UP000681041"/>
    </source>
</evidence>
<protein>
    <submittedName>
        <fullName evidence="7">Oligosaccharide flippase family protein</fullName>
    </submittedName>
</protein>
<feature type="transmembrane region" description="Helical" evidence="6">
    <location>
        <begin position="299"/>
        <end position="321"/>
    </location>
</feature>
<keyword evidence="2" id="KW-1003">Cell membrane</keyword>
<evidence type="ECO:0000313" key="7">
    <source>
        <dbReference type="EMBL" id="QUH22626.1"/>
    </source>
</evidence>
<evidence type="ECO:0000256" key="4">
    <source>
        <dbReference type="ARBA" id="ARBA00022989"/>
    </source>
</evidence>
<dbReference type="InterPro" id="IPR050833">
    <property type="entry name" value="Poly_Biosynth_Transport"/>
</dbReference>
<comment type="subcellular location">
    <subcellularLocation>
        <location evidence="1">Cell membrane</location>
        <topology evidence="1">Multi-pass membrane protein</topology>
    </subcellularLocation>
</comment>
<organism evidence="7 8">
    <name type="scientific">Methanobacterium alkalithermotolerans</name>
    <dbReference type="NCBI Taxonomy" id="2731220"/>
    <lineage>
        <taxon>Archaea</taxon>
        <taxon>Methanobacteriati</taxon>
        <taxon>Methanobacteriota</taxon>
        <taxon>Methanomada group</taxon>
        <taxon>Methanobacteria</taxon>
        <taxon>Methanobacteriales</taxon>
        <taxon>Methanobacteriaceae</taxon>
        <taxon>Methanobacterium</taxon>
    </lineage>
</organism>
<dbReference type="GO" id="GO:0005886">
    <property type="term" value="C:plasma membrane"/>
    <property type="evidence" value="ECO:0007669"/>
    <property type="project" value="UniProtKB-SubCell"/>
</dbReference>
<evidence type="ECO:0000256" key="5">
    <source>
        <dbReference type="ARBA" id="ARBA00023136"/>
    </source>
</evidence>